<proteinExistence type="predicted"/>
<protein>
    <recommendedName>
        <fullName evidence="1">Polymerase beta nucleotidyltransferase domain-containing protein</fullName>
    </recommendedName>
</protein>
<dbReference type="InterPro" id="IPR052930">
    <property type="entry name" value="TA_antitoxin_MntA"/>
</dbReference>
<evidence type="ECO:0000313" key="3">
    <source>
        <dbReference type="Proteomes" id="UP000178417"/>
    </source>
</evidence>
<dbReference type="NCBIfam" id="NF047752">
    <property type="entry name" value="MntA_antitoxin"/>
    <property type="match status" value="1"/>
</dbReference>
<dbReference type="Pfam" id="PF18765">
    <property type="entry name" value="Polbeta"/>
    <property type="match status" value="1"/>
</dbReference>
<dbReference type="STRING" id="1802579.A2310_02560"/>
<evidence type="ECO:0000313" key="2">
    <source>
        <dbReference type="EMBL" id="OGC18754.1"/>
    </source>
</evidence>
<dbReference type="CDD" id="cd05403">
    <property type="entry name" value="NT_KNTase_like"/>
    <property type="match status" value="1"/>
</dbReference>
<dbReference type="AlphaFoldDB" id="A0A1F4SEB2"/>
<name>A0A1F4SEB2_UNCSA</name>
<dbReference type="InterPro" id="IPR043519">
    <property type="entry name" value="NT_sf"/>
</dbReference>
<feature type="domain" description="Polymerase beta nucleotidyltransferase" evidence="1">
    <location>
        <begin position="4"/>
        <end position="91"/>
    </location>
</feature>
<gene>
    <name evidence="2" type="ORF">A2310_02560</name>
</gene>
<dbReference type="PANTHER" id="PTHR43852:SF3">
    <property type="entry name" value="NUCLEOTIDYLTRANSFERASE"/>
    <property type="match status" value="1"/>
</dbReference>
<dbReference type="EMBL" id="MEUB01000068">
    <property type="protein sequence ID" value="OGC18754.1"/>
    <property type="molecule type" value="Genomic_DNA"/>
</dbReference>
<evidence type="ECO:0000259" key="1">
    <source>
        <dbReference type="Pfam" id="PF18765"/>
    </source>
</evidence>
<sequence length="127" mass="14813">MATEALEDFFKNKEEVLLAFLFGSQSKNLARPTSDYDIAVWFKDNPSTDIINKLWEEVTTLLGKEVDLVVLNKARPTVAWQALRGKKLLIRDFKLYLKLFLNISREAEDLQDFTNGLWYWKKRLGKA</sequence>
<dbReference type="InterPro" id="IPR041633">
    <property type="entry name" value="Polbeta"/>
</dbReference>
<organism evidence="2 3">
    <name type="scientific">candidate division WOR-1 bacterium RIFOXYB2_FULL_37_13</name>
    <dbReference type="NCBI Taxonomy" id="1802579"/>
    <lineage>
        <taxon>Bacteria</taxon>
        <taxon>Bacillati</taxon>
        <taxon>Saganbacteria</taxon>
    </lineage>
</organism>
<reference evidence="2 3" key="1">
    <citation type="journal article" date="2016" name="Nat. Commun.">
        <title>Thousands of microbial genomes shed light on interconnected biogeochemical processes in an aquifer system.</title>
        <authorList>
            <person name="Anantharaman K."/>
            <person name="Brown C.T."/>
            <person name="Hug L.A."/>
            <person name="Sharon I."/>
            <person name="Castelle C.J."/>
            <person name="Probst A.J."/>
            <person name="Thomas B.C."/>
            <person name="Singh A."/>
            <person name="Wilkins M.J."/>
            <person name="Karaoz U."/>
            <person name="Brodie E.L."/>
            <person name="Williams K.H."/>
            <person name="Hubbard S.S."/>
            <person name="Banfield J.F."/>
        </authorList>
    </citation>
    <scope>NUCLEOTIDE SEQUENCE [LARGE SCALE GENOMIC DNA]</scope>
</reference>
<dbReference type="PANTHER" id="PTHR43852">
    <property type="entry name" value="NUCLEOTIDYLTRANSFERASE"/>
    <property type="match status" value="1"/>
</dbReference>
<dbReference type="SUPFAM" id="SSF81301">
    <property type="entry name" value="Nucleotidyltransferase"/>
    <property type="match status" value="1"/>
</dbReference>
<comment type="caution">
    <text evidence="2">The sequence shown here is derived from an EMBL/GenBank/DDBJ whole genome shotgun (WGS) entry which is preliminary data.</text>
</comment>
<accession>A0A1F4SEB2</accession>
<dbReference type="Proteomes" id="UP000178417">
    <property type="component" value="Unassembled WGS sequence"/>
</dbReference>
<dbReference type="Gene3D" id="3.30.460.10">
    <property type="entry name" value="Beta Polymerase, domain 2"/>
    <property type="match status" value="1"/>
</dbReference>